<evidence type="ECO:0000256" key="1">
    <source>
        <dbReference type="ARBA" id="ARBA00006541"/>
    </source>
</evidence>
<accession>A0A2N9JBN9</accession>
<dbReference type="PANTHER" id="PTHR43362:SF1">
    <property type="entry name" value="MANNITOL DEHYDROGENASE 2-RELATED"/>
    <property type="match status" value="1"/>
</dbReference>
<evidence type="ECO:0000313" key="10">
    <source>
        <dbReference type="Proteomes" id="UP000238164"/>
    </source>
</evidence>
<dbReference type="InterPro" id="IPR013328">
    <property type="entry name" value="6PGD_dom2"/>
</dbReference>
<organism evidence="9 10">
    <name type="scientific">Micropruina glycogenica</name>
    <dbReference type="NCBI Taxonomy" id="75385"/>
    <lineage>
        <taxon>Bacteria</taxon>
        <taxon>Bacillati</taxon>
        <taxon>Actinomycetota</taxon>
        <taxon>Actinomycetes</taxon>
        <taxon>Propionibacteriales</taxon>
        <taxon>Nocardioidaceae</taxon>
        <taxon>Micropruina</taxon>
    </lineage>
</organism>
<sequence>MARRLSRSKDGRPTPPVRMVHLGLGNFFRAHQAWYTDRAADADQWGIAAFAGRSMGIGAELQRQDNLYTLVSVGPQGNEYRVISSLAATHTGTDVAALSGYFTDPAVSVVTMTITEAGYVRNERGELDAGNPDVASDIDVIAAGNLNAVRTAPGKLVAGLVARRDAGAGPITLISCDNVPDNGAMLERVLRDMVSRAVPDLEQYLDDEVGFVTTMVDRITPRATDAIWQAVQDEQGVDDPAAIGTEPFSEWVLAGDLKGQVPDWASAGAVFVDDVVPHELRKLWLLNGAHSMLAYAATIKGHQTVSDAIADPIVRGWVDEWWDVAARQLPLDDAVIADYRAALLERFGNPRMRDQLSRIAADGSQKIPIRIVPALVADRKAGNSPLGAERAVAAWTLHLRGLGAPFNDARADKIADLGSGSLEDSVSKVCGFLEIDDRDSKASILALARQLQG</sequence>
<comment type="similarity">
    <text evidence="1">Belongs to the mannitol dehydrogenase family.</text>
</comment>
<dbReference type="AlphaFoldDB" id="A0A2N9JBN9"/>
<evidence type="ECO:0000256" key="6">
    <source>
        <dbReference type="ARBA" id="ARBA00048615"/>
    </source>
</evidence>
<evidence type="ECO:0000256" key="3">
    <source>
        <dbReference type="ARBA" id="ARBA00016219"/>
    </source>
</evidence>
<comment type="catalytic activity">
    <reaction evidence="6">
        <text>D-mannitol 1-phosphate + NAD(+) = beta-D-fructose 6-phosphate + NADH + H(+)</text>
        <dbReference type="Rhea" id="RHEA:19661"/>
        <dbReference type="ChEBI" id="CHEBI:15378"/>
        <dbReference type="ChEBI" id="CHEBI:57540"/>
        <dbReference type="ChEBI" id="CHEBI:57634"/>
        <dbReference type="ChEBI" id="CHEBI:57945"/>
        <dbReference type="ChEBI" id="CHEBI:61381"/>
        <dbReference type="EC" id="1.1.1.17"/>
    </reaction>
</comment>
<evidence type="ECO:0000256" key="2">
    <source>
        <dbReference type="ARBA" id="ARBA00012939"/>
    </source>
</evidence>
<dbReference type="Proteomes" id="UP000238164">
    <property type="component" value="Chromosome 1"/>
</dbReference>
<dbReference type="PANTHER" id="PTHR43362">
    <property type="entry name" value="MANNITOL DEHYDROGENASE DSF1-RELATED"/>
    <property type="match status" value="1"/>
</dbReference>
<dbReference type="RefSeq" id="WP_231935758.1">
    <property type="nucleotide sequence ID" value="NZ_BAAAGO010000042.1"/>
</dbReference>
<gene>
    <name evidence="9" type="ORF">MPLG2_0526</name>
</gene>
<dbReference type="EMBL" id="LT985188">
    <property type="protein sequence ID" value="SPD85562.1"/>
    <property type="molecule type" value="Genomic_DNA"/>
</dbReference>
<feature type="domain" description="Mannitol dehydrogenase N-terminal" evidence="7">
    <location>
        <begin position="18"/>
        <end position="264"/>
    </location>
</feature>
<dbReference type="InterPro" id="IPR013131">
    <property type="entry name" value="Mannitol_DH_N"/>
</dbReference>
<evidence type="ECO:0000259" key="8">
    <source>
        <dbReference type="Pfam" id="PF08125"/>
    </source>
</evidence>
<dbReference type="InterPro" id="IPR036291">
    <property type="entry name" value="NAD(P)-bd_dom_sf"/>
</dbReference>
<dbReference type="Pfam" id="PF01232">
    <property type="entry name" value="Mannitol_dh"/>
    <property type="match status" value="1"/>
</dbReference>
<dbReference type="Gene3D" id="3.40.50.720">
    <property type="entry name" value="NAD(P)-binding Rossmann-like Domain"/>
    <property type="match status" value="1"/>
</dbReference>
<dbReference type="KEGG" id="mgg:MPLG2_0526"/>
<dbReference type="EC" id="1.1.1.17" evidence="2"/>
<evidence type="ECO:0000256" key="5">
    <source>
        <dbReference type="ARBA" id="ARBA00023027"/>
    </source>
</evidence>
<name>A0A2N9JBN9_9ACTN</name>
<evidence type="ECO:0000256" key="4">
    <source>
        <dbReference type="ARBA" id="ARBA00023002"/>
    </source>
</evidence>
<dbReference type="InterPro" id="IPR008927">
    <property type="entry name" value="6-PGluconate_DH-like_C_sf"/>
</dbReference>
<keyword evidence="4" id="KW-0560">Oxidoreductase</keyword>
<dbReference type="Pfam" id="PF08125">
    <property type="entry name" value="Mannitol_dh_C"/>
    <property type="match status" value="1"/>
</dbReference>
<dbReference type="Gene3D" id="1.10.1040.10">
    <property type="entry name" value="N-(1-d-carboxylethyl)-l-norvaline Dehydrogenase, domain 2"/>
    <property type="match status" value="1"/>
</dbReference>
<evidence type="ECO:0000313" key="9">
    <source>
        <dbReference type="EMBL" id="SPD85562.1"/>
    </source>
</evidence>
<dbReference type="PROSITE" id="PS00974">
    <property type="entry name" value="MANNITOL_DHGENASE"/>
    <property type="match status" value="1"/>
</dbReference>
<protein>
    <recommendedName>
        <fullName evidence="3">Mannitol-1-phosphate 5-dehydrogenase</fullName>
        <ecNumber evidence="2">1.1.1.17</ecNumber>
    </recommendedName>
</protein>
<keyword evidence="10" id="KW-1185">Reference proteome</keyword>
<dbReference type="GO" id="GO:0008926">
    <property type="term" value="F:mannitol-1-phosphate 5-dehydrogenase activity"/>
    <property type="evidence" value="ECO:0007669"/>
    <property type="project" value="UniProtKB-EC"/>
</dbReference>
<dbReference type="InterPro" id="IPR050988">
    <property type="entry name" value="Mannitol_DH/Oxidoreductase"/>
</dbReference>
<evidence type="ECO:0000259" key="7">
    <source>
        <dbReference type="Pfam" id="PF01232"/>
    </source>
</evidence>
<dbReference type="InterPro" id="IPR000669">
    <property type="entry name" value="Mannitol_DH"/>
</dbReference>
<feature type="domain" description="Mannitol dehydrogenase C-terminal" evidence="8">
    <location>
        <begin position="274"/>
        <end position="401"/>
    </location>
</feature>
<dbReference type="SUPFAM" id="SSF48179">
    <property type="entry name" value="6-phosphogluconate dehydrogenase C-terminal domain-like"/>
    <property type="match status" value="1"/>
</dbReference>
<reference evidence="9 10" key="1">
    <citation type="submission" date="2018-02" db="EMBL/GenBank/DDBJ databases">
        <authorList>
            <person name="Cohen D.B."/>
            <person name="Kent A.D."/>
        </authorList>
    </citation>
    <scope>NUCLEOTIDE SEQUENCE [LARGE SCALE GENOMIC DNA]</scope>
    <source>
        <strain evidence="9">1</strain>
    </source>
</reference>
<dbReference type="GO" id="GO:0019594">
    <property type="term" value="P:mannitol metabolic process"/>
    <property type="evidence" value="ECO:0007669"/>
    <property type="project" value="InterPro"/>
</dbReference>
<keyword evidence="5" id="KW-0520">NAD</keyword>
<dbReference type="InterPro" id="IPR023027">
    <property type="entry name" value="Mannitol_DH_CS"/>
</dbReference>
<dbReference type="PRINTS" id="PR00084">
    <property type="entry name" value="MTLDHDRGNASE"/>
</dbReference>
<proteinExistence type="inferred from homology"/>
<dbReference type="InterPro" id="IPR013118">
    <property type="entry name" value="Mannitol_DH_C"/>
</dbReference>
<dbReference type="SUPFAM" id="SSF51735">
    <property type="entry name" value="NAD(P)-binding Rossmann-fold domains"/>
    <property type="match status" value="1"/>
</dbReference>